<dbReference type="Proteomes" id="UP000245119">
    <property type="component" value="Linkage Group LG13"/>
</dbReference>
<accession>A0A2T7NE56</accession>
<gene>
    <name evidence="2" type="ORF">C0Q70_19949</name>
</gene>
<feature type="compositionally biased region" description="Basic and acidic residues" evidence="1">
    <location>
        <begin position="367"/>
        <end position="376"/>
    </location>
</feature>
<evidence type="ECO:0000313" key="3">
    <source>
        <dbReference type="Proteomes" id="UP000245119"/>
    </source>
</evidence>
<feature type="region of interest" description="Disordered" evidence="1">
    <location>
        <begin position="125"/>
        <end position="157"/>
    </location>
</feature>
<evidence type="ECO:0000256" key="1">
    <source>
        <dbReference type="SAM" id="MobiDB-lite"/>
    </source>
</evidence>
<keyword evidence="3" id="KW-1185">Reference proteome</keyword>
<dbReference type="AlphaFoldDB" id="A0A2T7NE56"/>
<evidence type="ECO:0000313" key="2">
    <source>
        <dbReference type="EMBL" id="PVD19460.1"/>
    </source>
</evidence>
<name>A0A2T7NE56_POMCA</name>
<dbReference type="EMBL" id="PZQS01000013">
    <property type="protein sequence ID" value="PVD19460.1"/>
    <property type="molecule type" value="Genomic_DNA"/>
</dbReference>
<dbReference type="OrthoDB" id="6070754at2759"/>
<reference evidence="2 3" key="1">
    <citation type="submission" date="2018-04" db="EMBL/GenBank/DDBJ databases">
        <title>The genome of golden apple snail Pomacea canaliculata provides insight into stress tolerance and invasive adaptation.</title>
        <authorList>
            <person name="Liu C."/>
            <person name="Liu B."/>
            <person name="Ren Y."/>
            <person name="Zhang Y."/>
            <person name="Wang H."/>
            <person name="Li S."/>
            <person name="Jiang F."/>
            <person name="Yin L."/>
            <person name="Zhang G."/>
            <person name="Qian W."/>
            <person name="Fan W."/>
        </authorList>
    </citation>
    <scope>NUCLEOTIDE SEQUENCE [LARGE SCALE GENOMIC DNA]</scope>
    <source>
        <strain evidence="2">SZHN2017</strain>
        <tissue evidence="2">Muscle</tissue>
    </source>
</reference>
<organism evidence="2 3">
    <name type="scientific">Pomacea canaliculata</name>
    <name type="common">Golden apple snail</name>
    <dbReference type="NCBI Taxonomy" id="400727"/>
    <lineage>
        <taxon>Eukaryota</taxon>
        <taxon>Metazoa</taxon>
        <taxon>Spiralia</taxon>
        <taxon>Lophotrochozoa</taxon>
        <taxon>Mollusca</taxon>
        <taxon>Gastropoda</taxon>
        <taxon>Caenogastropoda</taxon>
        <taxon>Architaenioglossa</taxon>
        <taxon>Ampullarioidea</taxon>
        <taxon>Ampullariidae</taxon>
        <taxon>Pomacea</taxon>
    </lineage>
</organism>
<proteinExistence type="predicted"/>
<feature type="region of interest" description="Disordered" evidence="1">
    <location>
        <begin position="356"/>
        <end position="376"/>
    </location>
</feature>
<sequence length="376" mass="42435">MDVEGPVTFDVIADIMSRGSKGCSRRAAQRARVRYWGRCRCTRSTANLAAGMLPPGFKKDSRTWLHKNPKPRSEDVDKTAVLRRFLDNERTHEDCSPYFLVEHAGKQFKKDSRTWLHKSSLKKQQQQLKSRRKCPGPVAGDGCREPDKLRHKGSTIHSSDCDILSNDHSMRNVLRKKRGDTALMHNIPTRRPYRTLSEERLGDEVNSIMAYNCLNTYSNSGERVTELADETTHAVPGEDNCNQQQRMYFEGTLPHNRYLCSYPSIVTDDKWRETVRVKSDTSSSDNSKGSMETLAPIYDDIYNTNDKGERISSPGMPHSASDKLWVYPTDSRSSVGSTCVENAQLKMMSLCASPPAVRAPMGSISEEDLKSSDVDM</sequence>
<protein>
    <submittedName>
        <fullName evidence="2">Uncharacterized protein</fullName>
    </submittedName>
</protein>
<comment type="caution">
    <text evidence="2">The sequence shown here is derived from an EMBL/GenBank/DDBJ whole genome shotgun (WGS) entry which is preliminary data.</text>
</comment>